<dbReference type="Gene3D" id="2.130.10.10">
    <property type="entry name" value="YVTN repeat-like/Quinoprotein amine dehydrogenase"/>
    <property type="match status" value="1"/>
</dbReference>
<evidence type="ECO:0000313" key="2">
    <source>
        <dbReference type="EMBL" id="SDN12336.1"/>
    </source>
</evidence>
<sequence length="354" mass="39514">MRSKLIYFSLCTLFLFAQCSNEPKENSSSASTWVSPEAGTSVNLGDSVNLELSLKAKADSVVYFADGVKLQKAAGEKPVSVPTNELPLGIKSITAKIYRGNAEPEEISTNIVVKSTLVPQKFSYIVQQTFKHDTSSYTQGLEYHKGFLYESDGLLGESSLRKTDPATGKVLQVTKVRDEIFSEGITIVGDKILMLTYQNNLNLEFDLNSFKLLREFPGQYQREGWGLCNDGKVIYSTNGSNSIFILNKDTYMQEGSIEVYDQNGPVNELNELEFIDGRIFANIYNSNRIVMIDPANGQVTGEVDLSDLYPDADRTMKDFDGFVLNGIAWDSKGKRLFVTGKKWDKLFQIKLSPQ</sequence>
<dbReference type="Proteomes" id="UP000199226">
    <property type="component" value="Unassembled WGS sequence"/>
</dbReference>
<keyword evidence="3" id="KW-1185">Reference proteome</keyword>
<dbReference type="PANTHER" id="PTHR31270:SF1">
    <property type="entry name" value="GLUTAMINYL-PEPTIDE CYCLOTRANSFERASE"/>
    <property type="match status" value="1"/>
</dbReference>
<dbReference type="InterPro" id="IPR015943">
    <property type="entry name" value="WD40/YVTN_repeat-like_dom_sf"/>
</dbReference>
<keyword evidence="1" id="KW-0732">Signal</keyword>
<dbReference type="InterPro" id="IPR007788">
    <property type="entry name" value="QCT"/>
</dbReference>
<accession>A0A1G9YVE1</accession>
<dbReference type="GO" id="GO:0016603">
    <property type="term" value="F:glutaminyl-peptide cyclotransferase activity"/>
    <property type="evidence" value="ECO:0007669"/>
    <property type="project" value="InterPro"/>
</dbReference>
<keyword evidence="2" id="KW-0808">Transferase</keyword>
<evidence type="ECO:0000256" key="1">
    <source>
        <dbReference type="SAM" id="SignalP"/>
    </source>
</evidence>
<gene>
    <name evidence="2" type="ORF">SAMN05421813_14412</name>
</gene>
<evidence type="ECO:0000313" key="3">
    <source>
        <dbReference type="Proteomes" id="UP000199226"/>
    </source>
</evidence>
<dbReference type="RefSeq" id="WP_090707151.1">
    <property type="nucleotide sequence ID" value="NZ_FNHH01000044.1"/>
</dbReference>
<dbReference type="Pfam" id="PF05096">
    <property type="entry name" value="Glu_cyclase_2"/>
    <property type="match status" value="1"/>
</dbReference>
<dbReference type="PANTHER" id="PTHR31270">
    <property type="entry name" value="GLUTAMINYL-PEPTIDE CYCLOTRANSFERASE"/>
    <property type="match status" value="1"/>
</dbReference>
<organism evidence="2 3">
    <name type="scientific">Daejeonella rubra</name>
    <dbReference type="NCBI Taxonomy" id="990371"/>
    <lineage>
        <taxon>Bacteria</taxon>
        <taxon>Pseudomonadati</taxon>
        <taxon>Bacteroidota</taxon>
        <taxon>Sphingobacteriia</taxon>
        <taxon>Sphingobacteriales</taxon>
        <taxon>Sphingobacteriaceae</taxon>
        <taxon>Daejeonella</taxon>
    </lineage>
</organism>
<name>A0A1G9YVE1_9SPHI</name>
<feature type="chain" id="PRO_5011764694" evidence="1">
    <location>
        <begin position="18"/>
        <end position="354"/>
    </location>
</feature>
<proteinExistence type="predicted"/>
<reference evidence="3" key="1">
    <citation type="submission" date="2016-10" db="EMBL/GenBank/DDBJ databases">
        <authorList>
            <person name="Varghese N."/>
            <person name="Submissions S."/>
        </authorList>
    </citation>
    <scope>NUCLEOTIDE SEQUENCE [LARGE SCALE GENOMIC DNA]</scope>
    <source>
        <strain evidence="3">DSM 24536</strain>
    </source>
</reference>
<dbReference type="OrthoDB" id="9783700at2"/>
<dbReference type="EMBL" id="FNHH01000044">
    <property type="protein sequence ID" value="SDN12336.1"/>
    <property type="molecule type" value="Genomic_DNA"/>
</dbReference>
<dbReference type="SUPFAM" id="SSF63825">
    <property type="entry name" value="YWTD domain"/>
    <property type="match status" value="1"/>
</dbReference>
<dbReference type="AlphaFoldDB" id="A0A1G9YVE1"/>
<protein>
    <submittedName>
        <fullName evidence="2">Glutamine cyclotransferase</fullName>
    </submittedName>
</protein>
<feature type="signal peptide" evidence="1">
    <location>
        <begin position="1"/>
        <end position="17"/>
    </location>
</feature>
<dbReference type="STRING" id="990371.SAMN05421813_14412"/>